<dbReference type="OrthoDB" id="432719at2759"/>
<keyword evidence="2" id="KW-0472">Membrane</keyword>
<dbReference type="PANTHER" id="PTHR46594:SF4">
    <property type="entry name" value="P-TYPE CATION-TRANSPORTING ATPASE"/>
    <property type="match status" value="1"/>
</dbReference>
<dbReference type="eggNOG" id="KOG0207">
    <property type="taxonomic scope" value="Eukaryota"/>
</dbReference>
<evidence type="ECO:0000256" key="2">
    <source>
        <dbReference type="SAM" id="Phobius"/>
    </source>
</evidence>
<dbReference type="InParanoid" id="A0A1X7UTH5"/>
<keyword evidence="1" id="KW-0479">Metal-binding</keyword>
<name>A0A1X7UTH5_AMPQE</name>
<reference evidence="3" key="1">
    <citation type="submission" date="2017-05" db="UniProtKB">
        <authorList>
            <consortium name="EnsemblMetazoa"/>
        </authorList>
    </citation>
    <scope>IDENTIFICATION</scope>
</reference>
<dbReference type="PANTHER" id="PTHR46594">
    <property type="entry name" value="P-TYPE CATION-TRANSPORTING ATPASE"/>
    <property type="match status" value="1"/>
</dbReference>
<keyword evidence="2" id="KW-1133">Transmembrane helix</keyword>
<dbReference type="AlphaFoldDB" id="A0A1X7UTH5"/>
<feature type="transmembrane region" description="Helical" evidence="2">
    <location>
        <begin position="66"/>
        <end position="88"/>
    </location>
</feature>
<organism evidence="3">
    <name type="scientific">Amphimedon queenslandica</name>
    <name type="common">Sponge</name>
    <dbReference type="NCBI Taxonomy" id="400682"/>
    <lineage>
        <taxon>Eukaryota</taxon>
        <taxon>Metazoa</taxon>
        <taxon>Porifera</taxon>
        <taxon>Demospongiae</taxon>
        <taxon>Heteroscleromorpha</taxon>
        <taxon>Haplosclerida</taxon>
        <taxon>Niphatidae</taxon>
        <taxon>Amphimedon</taxon>
    </lineage>
</organism>
<keyword evidence="2" id="KW-0812">Transmembrane</keyword>
<dbReference type="STRING" id="400682.A0A1X7UTH5"/>
<feature type="transmembrane region" description="Helical" evidence="2">
    <location>
        <begin position="125"/>
        <end position="149"/>
    </location>
</feature>
<dbReference type="GO" id="GO:0046872">
    <property type="term" value="F:metal ion binding"/>
    <property type="evidence" value="ECO:0007669"/>
    <property type="project" value="UniProtKB-KW"/>
</dbReference>
<evidence type="ECO:0000313" key="3">
    <source>
        <dbReference type="EnsemblMetazoa" id="Aqu2.1.30819_001"/>
    </source>
</evidence>
<dbReference type="EnsemblMetazoa" id="Aqu2.1.30819_001">
    <property type="protein sequence ID" value="Aqu2.1.30819_001"/>
    <property type="gene ID" value="Aqu2.1.30819"/>
</dbReference>
<sequence>MNDIQNEGSDIQMSKRGMGLATRDSIQNGEGFVLGFVTESETVEKGSVLQNLRLSRLVLQQRKGPLNAFFLSLILGIPTVIVAFASSFDKDLINWPKIYGEATLQEIILATIIQSLKLCSASIDILIIALATTIAFVYSVIIVFVAAFVTRKYMKTFFETLPMLLMFVSLGHWLEYTAKGKTFKALAN</sequence>
<accession>A0A1X7UTH5</accession>
<evidence type="ECO:0000256" key="1">
    <source>
        <dbReference type="ARBA" id="ARBA00022723"/>
    </source>
</evidence>
<proteinExistence type="predicted"/>
<protein>
    <submittedName>
        <fullName evidence="3">Uncharacterized protein</fullName>
    </submittedName>
</protein>